<evidence type="ECO:0000313" key="5">
    <source>
        <dbReference type="EMBL" id="MDC8638757.1"/>
    </source>
</evidence>
<dbReference type="RefSeq" id="WP_181110657.1">
    <property type="nucleotide sequence ID" value="NZ_CP168173.1"/>
</dbReference>
<gene>
    <name evidence="5" type="ORF">NY667_13275</name>
</gene>
<dbReference type="PROSITE" id="PS50949">
    <property type="entry name" value="HTH_GNTR"/>
    <property type="match status" value="1"/>
</dbReference>
<reference evidence="5" key="2">
    <citation type="submission" date="2022-08" db="EMBL/GenBank/DDBJ databases">
        <authorList>
            <person name="Iruegas-Bocardo F."/>
            <person name="Weisberg A.J."/>
            <person name="Riutta E.R."/>
            <person name="Kilday K."/>
            <person name="Bonkowski J.C."/>
            <person name="Creswell T."/>
            <person name="Daughtrey M.L."/>
            <person name="Rane K."/>
            <person name="Grunwald N.J."/>
            <person name="Chang J.H."/>
            <person name="Putnam M.L."/>
        </authorList>
    </citation>
    <scope>NUCLEOTIDE SEQUENCE</scope>
    <source>
        <strain evidence="5">22-338</strain>
    </source>
</reference>
<keyword evidence="3" id="KW-0804">Transcription</keyword>
<dbReference type="InterPro" id="IPR036388">
    <property type="entry name" value="WH-like_DNA-bd_sf"/>
</dbReference>
<dbReference type="PANTHER" id="PTHR43537">
    <property type="entry name" value="TRANSCRIPTIONAL REGULATOR, GNTR FAMILY"/>
    <property type="match status" value="1"/>
</dbReference>
<dbReference type="Gene3D" id="1.10.10.10">
    <property type="entry name" value="Winged helix-like DNA-binding domain superfamily/Winged helix DNA-binding domain"/>
    <property type="match status" value="1"/>
</dbReference>
<dbReference type="Proteomes" id="UP001140230">
    <property type="component" value="Unassembled WGS sequence"/>
</dbReference>
<evidence type="ECO:0000256" key="1">
    <source>
        <dbReference type="ARBA" id="ARBA00023015"/>
    </source>
</evidence>
<dbReference type="GO" id="GO:0003700">
    <property type="term" value="F:DNA-binding transcription factor activity"/>
    <property type="evidence" value="ECO:0007669"/>
    <property type="project" value="InterPro"/>
</dbReference>
<name>A0A9X4H6B8_9XANT</name>
<dbReference type="EMBL" id="JANWTP010000040">
    <property type="protein sequence ID" value="MDC8638757.1"/>
    <property type="molecule type" value="Genomic_DNA"/>
</dbReference>
<accession>A0A9X4H6B8</accession>
<evidence type="ECO:0000313" key="6">
    <source>
        <dbReference type="Proteomes" id="UP001140230"/>
    </source>
</evidence>
<reference evidence="5" key="1">
    <citation type="journal article" date="2022" name="Phytopathology">
        <title>Whole genome sequencing-based tracing of a 2022 introduction and outbreak of Xanthomonas hortorum pv. pelargonii.</title>
        <authorList>
            <person name="Iruegas Bocardo F."/>
            <person name="Weisberg A.J."/>
            <person name="Riutta E.R."/>
            <person name="Kilday K.B."/>
            <person name="Bonkowski J.C."/>
            <person name="Creswell T.C."/>
            <person name="Daughtrey M."/>
            <person name="Rane K.K."/>
            <person name="Grunwald N.J."/>
            <person name="Chang J.H."/>
            <person name="Putnam M."/>
        </authorList>
    </citation>
    <scope>NUCLEOTIDE SEQUENCE</scope>
    <source>
        <strain evidence="5">22-338</strain>
    </source>
</reference>
<keyword evidence="2" id="KW-0238">DNA-binding</keyword>
<dbReference type="InterPro" id="IPR036390">
    <property type="entry name" value="WH_DNA-bd_sf"/>
</dbReference>
<dbReference type="GO" id="GO:0003677">
    <property type="term" value="F:DNA binding"/>
    <property type="evidence" value="ECO:0007669"/>
    <property type="project" value="UniProtKB-KW"/>
</dbReference>
<dbReference type="SMART" id="SM00345">
    <property type="entry name" value="HTH_GNTR"/>
    <property type="match status" value="1"/>
</dbReference>
<dbReference type="AlphaFoldDB" id="A0A9X4H6B8"/>
<dbReference type="InterPro" id="IPR000524">
    <property type="entry name" value="Tscrpt_reg_HTH_GntR"/>
</dbReference>
<comment type="caution">
    <text evidence="5">The sequence shown here is derived from an EMBL/GenBank/DDBJ whole genome shotgun (WGS) entry which is preliminary data.</text>
</comment>
<sequence>MEAIRSKSALLYDEVRQALQSGRYIPGERIDPTTLAREFHISPTPVRIALSRLVGEGMIEDHAREGLHVPLATEATLRDHYDWMQRLLLMACDIGFEQAEQTPEQSGPPIADPESDIVTPTRRLFEAIALGTGHVSLHRAVRQTNDKLGPIRMAKRGLFKNAVEELAGIHQAWIKRDVSALRSAVVDYHERRVRLVPGIIGIVNKVPTWAQ</sequence>
<dbReference type="PANTHER" id="PTHR43537:SF5">
    <property type="entry name" value="UXU OPERON TRANSCRIPTIONAL REGULATOR"/>
    <property type="match status" value="1"/>
</dbReference>
<evidence type="ECO:0000259" key="4">
    <source>
        <dbReference type="PROSITE" id="PS50949"/>
    </source>
</evidence>
<evidence type="ECO:0000256" key="3">
    <source>
        <dbReference type="ARBA" id="ARBA00023163"/>
    </source>
</evidence>
<dbReference type="Pfam" id="PF00392">
    <property type="entry name" value="GntR"/>
    <property type="match status" value="1"/>
</dbReference>
<organism evidence="5 6">
    <name type="scientific">Xanthomonas hortorum pv. hederae</name>
    <dbReference type="NCBI Taxonomy" id="453603"/>
    <lineage>
        <taxon>Bacteria</taxon>
        <taxon>Pseudomonadati</taxon>
        <taxon>Pseudomonadota</taxon>
        <taxon>Gammaproteobacteria</taxon>
        <taxon>Lysobacterales</taxon>
        <taxon>Lysobacteraceae</taxon>
        <taxon>Xanthomonas</taxon>
    </lineage>
</organism>
<evidence type="ECO:0000256" key="2">
    <source>
        <dbReference type="ARBA" id="ARBA00023125"/>
    </source>
</evidence>
<keyword evidence="1" id="KW-0805">Transcription regulation</keyword>
<feature type="domain" description="HTH gntR-type" evidence="4">
    <location>
        <begin position="5"/>
        <end position="72"/>
    </location>
</feature>
<protein>
    <submittedName>
        <fullName evidence="5">GntR family transcriptional regulator</fullName>
    </submittedName>
</protein>
<proteinExistence type="predicted"/>
<dbReference type="SUPFAM" id="SSF46785">
    <property type="entry name" value="Winged helix' DNA-binding domain"/>
    <property type="match status" value="1"/>
</dbReference>